<accession>A0ABY3QJ67</accession>
<feature type="domain" description="UspA" evidence="2">
    <location>
        <begin position="3"/>
        <end position="149"/>
    </location>
</feature>
<dbReference type="PANTHER" id="PTHR46268:SF15">
    <property type="entry name" value="UNIVERSAL STRESS PROTEIN HP_0031"/>
    <property type="match status" value="1"/>
</dbReference>
<evidence type="ECO:0000259" key="2">
    <source>
        <dbReference type="Pfam" id="PF00582"/>
    </source>
</evidence>
<dbReference type="InterPro" id="IPR014729">
    <property type="entry name" value="Rossmann-like_a/b/a_fold"/>
</dbReference>
<protein>
    <submittedName>
        <fullName evidence="3">Universal stress protein</fullName>
    </submittedName>
</protein>
<dbReference type="InterPro" id="IPR006015">
    <property type="entry name" value="Universal_stress_UspA"/>
</dbReference>
<dbReference type="Gene3D" id="3.40.50.620">
    <property type="entry name" value="HUPs"/>
    <property type="match status" value="1"/>
</dbReference>
<evidence type="ECO:0000313" key="4">
    <source>
        <dbReference type="Proteomes" id="UP001430990"/>
    </source>
</evidence>
<dbReference type="SUPFAM" id="SSF52402">
    <property type="entry name" value="Adenine nucleotide alpha hydrolases-like"/>
    <property type="match status" value="1"/>
</dbReference>
<dbReference type="EMBL" id="CP088100">
    <property type="protein sequence ID" value="UFW85693.1"/>
    <property type="molecule type" value="Genomic_DNA"/>
</dbReference>
<organism evidence="3 4">
    <name type="scientific">Bradyrhizobium barranii</name>
    <dbReference type="NCBI Taxonomy" id="2992140"/>
    <lineage>
        <taxon>Bacteria</taxon>
        <taxon>Pseudomonadati</taxon>
        <taxon>Pseudomonadota</taxon>
        <taxon>Alphaproteobacteria</taxon>
        <taxon>Hyphomicrobiales</taxon>
        <taxon>Nitrobacteraceae</taxon>
        <taxon>Bradyrhizobium</taxon>
    </lineage>
</organism>
<dbReference type="Pfam" id="PF00582">
    <property type="entry name" value="Usp"/>
    <property type="match status" value="1"/>
</dbReference>
<dbReference type="PANTHER" id="PTHR46268">
    <property type="entry name" value="STRESS RESPONSE PROTEIN NHAX"/>
    <property type="match status" value="1"/>
</dbReference>
<reference evidence="3" key="1">
    <citation type="submission" date="2021-11" db="EMBL/GenBank/DDBJ databases">
        <title>Australian commercial rhizobial inoculants.</title>
        <authorList>
            <person name="Kohlmeier M.G."/>
            <person name="O'Hara G.W."/>
            <person name="Colombi E."/>
            <person name="Ramsay J.P."/>
            <person name="Terpolilli J."/>
        </authorList>
    </citation>
    <scope>NUCLEOTIDE SEQUENCE</scope>
    <source>
        <strain evidence="3">CC829</strain>
    </source>
</reference>
<comment type="similarity">
    <text evidence="1">Belongs to the universal stress protein A family.</text>
</comment>
<evidence type="ECO:0000313" key="3">
    <source>
        <dbReference type="EMBL" id="UFW85693.1"/>
    </source>
</evidence>
<evidence type="ECO:0000256" key="1">
    <source>
        <dbReference type="ARBA" id="ARBA00008791"/>
    </source>
</evidence>
<keyword evidence="4" id="KW-1185">Reference proteome</keyword>
<dbReference type="PRINTS" id="PR01438">
    <property type="entry name" value="UNVRSLSTRESS"/>
</dbReference>
<proteinExistence type="inferred from homology"/>
<dbReference type="InterPro" id="IPR006016">
    <property type="entry name" value="UspA"/>
</dbReference>
<dbReference type="RefSeq" id="WP_231143430.1">
    <property type="nucleotide sequence ID" value="NZ_CP088100.1"/>
</dbReference>
<dbReference type="CDD" id="cd00293">
    <property type="entry name" value="USP-like"/>
    <property type="match status" value="1"/>
</dbReference>
<dbReference type="Proteomes" id="UP001430990">
    <property type="component" value="Chromosome"/>
</dbReference>
<sequence length="149" mass="15932">MIYKKILIATDGSELANRAVAHGLKLAKELKVPVVVVTVTPMWSALEIAHEARLTKANPIESYQGSAAAWAQRILNEADEQAKAVGVNFELVHVPESAPAEGIIATAEKQGCDLIVMASHGRRGLGRLVLGSQANEVLAYSKVPTLIVR</sequence>
<gene>
    <name evidence="3" type="ORF">BjapCC829_38225</name>
</gene>
<name>A0ABY3QJ67_9BRAD</name>